<keyword evidence="2" id="KW-0012">Acyltransferase</keyword>
<dbReference type="Pfam" id="PF02458">
    <property type="entry name" value="Transferase"/>
    <property type="match status" value="1"/>
</dbReference>
<dbReference type="EMBL" id="VEPZ02001006">
    <property type="protein sequence ID" value="KAE8702799.1"/>
    <property type="molecule type" value="Genomic_DNA"/>
</dbReference>
<name>A0A6A3AIV2_HIBSY</name>
<accession>A0A6A3AIV2</accession>
<dbReference type="InterPro" id="IPR051504">
    <property type="entry name" value="Plant_metabolite_acyltrans"/>
</dbReference>
<evidence type="ECO:0000256" key="2">
    <source>
        <dbReference type="ARBA" id="ARBA00023315"/>
    </source>
</evidence>
<keyword evidence="4" id="KW-1185">Reference proteome</keyword>
<organism evidence="3 4">
    <name type="scientific">Hibiscus syriacus</name>
    <name type="common">Rose of Sharon</name>
    <dbReference type="NCBI Taxonomy" id="106335"/>
    <lineage>
        <taxon>Eukaryota</taxon>
        <taxon>Viridiplantae</taxon>
        <taxon>Streptophyta</taxon>
        <taxon>Embryophyta</taxon>
        <taxon>Tracheophyta</taxon>
        <taxon>Spermatophyta</taxon>
        <taxon>Magnoliopsida</taxon>
        <taxon>eudicotyledons</taxon>
        <taxon>Gunneridae</taxon>
        <taxon>Pentapetalae</taxon>
        <taxon>rosids</taxon>
        <taxon>malvids</taxon>
        <taxon>Malvales</taxon>
        <taxon>Malvaceae</taxon>
        <taxon>Malvoideae</taxon>
        <taxon>Hibiscus</taxon>
    </lineage>
</organism>
<evidence type="ECO:0000313" key="4">
    <source>
        <dbReference type="Proteomes" id="UP000436088"/>
    </source>
</evidence>
<dbReference type="InterPro" id="IPR023213">
    <property type="entry name" value="CAT-like_dom_sf"/>
</dbReference>
<comment type="caution">
    <text evidence="3">The sequence shown here is derived from an EMBL/GenBank/DDBJ whole genome shotgun (WGS) entry which is preliminary data.</text>
</comment>
<keyword evidence="1" id="KW-0808">Transferase</keyword>
<dbReference type="Proteomes" id="UP000436088">
    <property type="component" value="Unassembled WGS sequence"/>
</dbReference>
<evidence type="ECO:0000256" key="1">
    <source>
        <dbReference type="ARBA" id="ARBA00022679"/>
    </source>
</evidence>
<dbReference type="Gene3D" id="3.30.559.10">
    <property type="entry name" value="Chloramphenicol acetyltransferase-like domain"/>
    <property type="match status" value="2"/>
</dbReference>
<dbReference type="GO" id="GO:0016747">
    <property type="term" value="F:acyltransferase activity, transferring groups other than amino-acyl groups"/>
    <property type="evidence" value="ECO:0007669"/>
    <property type="project" value="UniProtKB-ARBA"/>
</dbReference>
<dbReference type="PANTHER" id="PTHR31625">
    <property type="match status" value="1"/>
</dbReference>
<dbReference type="OrthoDB" id="1862401at2759"/>
<protein>
    <recommendedName>
        <fullName evidence="5">HXXXD-type acyl-transferase family protein</fullName>
    </recommendedName>
</protein>
<proteinExistence type="predicted"/>
<evidence type="ECO:0000313" key="3">
    <source>
        <dbReference type="EMBL" id="KAE8702799.1"/>
    </source>
</evidence>
<evidence type="ECO:0008006" key="5">
    <source>
        <dbReference type="Google" id="ProtNLM"/>
    </source>
</evidence>
<reference evidence="3" key="1">
    <citation type="submission" date="2019-09" db="EMBL/GenBank/DDBJ databases">
        <title>Draft genome information of white flower Hibiscus syriacus.</title>
        <authorList>
            <person name="Kim Y.-M."/>
        </authorList>
    </citation>
    <scope>NUCLEOTIDE SEQUENCE [LARGE SCALE GENOMIC DNA]</scope>
    <source>
        <strain evidence="3">YM2019G1</strain>
    </source>
</reference>
<gene>
    <name evidence="3" type="ORF">F3Y22_tig00110481pilonHSYRG00080</name>
</gene>
<sequence>MAKGALTVEIVGRYCVSPPPNTVPPTSLPLTFFDIPWLFFSPTQPLFFFDFPFPCSHFLSTALQPLIHSLSLTLQRFFPLAASLMCPRPSSTPLIVYKKPDFVSLLVAQSNADFFHLSSNHQRCVKEFYPLLPPLPSEGEEGIPLLAAQVTVFSKTGICIGFAYHNVVADGRTFNSFIKTWASLFKHPSSSSSPLPFYDRGVIKDCYGLQSIFLNHWSSSRTSSASQRMVIGVSDSDSVSAMVRATFLMRPADMEKIKHWIVGRCKAKNMVQPPRLSPYNLTGAFVWVCLMKSHEKVNGKLTGKNPSYFGFNAGGLTRLGYSIPTTYFGNCIGFARTMATQSELCGEDGIIVAANAVGGKVKDLDEAFLDGAENWISDREMFYGLGSEPHVMVSGSPKLDLYETDFGWGRARKIEEISIDNAKGNAVSFTESRDVKGGIEVGLALPKAKMDAFASFFSQLPH</sequence>
<dbReference type="AlphaFoldDB" id="A0A6A3AIV2"/>